<dbReference type="Pfam" id="PF18157">
    <property type="entry name" value="MID_pPIWI_RE"/>
    <property type="match status" value="1"/>
</dbReference>
<dbReference type="InterPro" id="IPR025085">
    <property type="entry name" value="pPIWI_RE_X"/>
</dbReference>
<name>A0ABU7X457_9ACTN</name>
<keyword evidence="5" id="KW-1185">Reference proteome</keyword>
<organism evidence="4 5">
    <name type="scientific">Streptomyces chrestomyceticus</name>
    <dbReference type="NCBI Taxonomy" id="68185"/>
    <lineage>
        <taxon>Bacteria</taxon>
        <taxon>Bacillati</taxon>
        <taxon>Actinomycetota</taxon>
        <taxon>Actinomycetes</taxon>
        <taxon>Kitasatosporales</taxon>
        <taxon>Streptomycetaceae</taxon>
        <taxon>Streptomyces</taxon>
    </lineage>
</organism>
<accession>A0ABU7X457</accession>
<sequence length="911" mass="100793">MHRLISTTAYEPDPQAGAWTEQYRVISFPEEWRTEFMDLYRRRWRRREQPVGLPIRKLNDLLRATAPGLVATGRGAGNSAESPWFYASEEMPAELIAPLLVSWVMTLPPTTDSDAERAADHQAALDRALALIDRHTPQWRYESLDLTAAEPSPGGTAQPDRRLYHLLPEWIGARLAVRPLHLNGVYLSFRLVTRGQGVELVSWPPRTYTRGKSTWYYSGLVTITVQSVPFAARFRVHVSYGIRRWATGSPVRLPEGRGATVLLDAPLPWSGAGGSRRRLTANSLAFDRGLGMLSWSRHSLVDLLPELDVLRAYPKPTELITEPVDWIEGRDGVAAGILHSTAMGRHGVGTGLMPLERSLLDQWFEESLHPVLRRVPDLERAHRKAKPALLPTSATKDLEKQEVRSRRRVQARRDAVRSALGGEPLLIDVLWQTEETRDELIAMLREWLGLPTGSGGVEGDYEWQDGDLHVVLRARPLGALGAPLLVVRKSGRSRAQALAEAVRERAALTAAQLGPRTSPVGLAIVETLGPDRFSLQDSDPKSALRHGCAAARRVSQFIVVPEDSDVAVALRARSALADGMRQLGAVVPPDQRLDEALADDLQYLALWQVRRKSNGPTRQAGQRLVALRIRPHDPVHPVRGWDDARKKWVPYAQLLLTLATDGTMADATATCTRSGRFASTTEERRDEVERQIRSLLYQVRDRPTLLLANSGNLREAWPGLNNGQLRRDMVTFHGEPPARLALFGRDLRMVLLRDANSRGETPQWYAPAETDEETPGFSAGLWAAQGAGPDDRVFMSTVGKPPAAGTVRNDLRKLVPHKDWPHGPAATAWNPQALELTVLGCLSELALAAAGRAGIAPDRPAVVAAAAHQLRFHDEYHPLSRPLPLHLAKLAEEYFLPLAAAPAPAAEQDFQ</sequence>
<evidence type="ECO:0000259" key="2">
    <source>
        <dbReference type="Pfam" id="PF13111"/>
    </source>
</evidence>
<proteinExistence type="predicted"/>
<feature type="domain" description="Prokaryotic pPIWI-RE MID" evidence="3">
    <location>
        <begin position="462"/>
        <end position="590"/>
    </location>
</feature>
<evidence type="ECO:0000313" key="5">
    <source>
        <dbReference type="Proteomes" id="UP001348265"/>
    </source>
</evidence>
<dbReference type="EMBL" id="JAVFKM010000028">
    <property type="protein sequence ID" value="MEF3118541.1"/>
    <property type="molecule type" value="Genomic_DNA"/>
</dbReference>
<dbReference type="Pfam" id="PF13111">
    <property type="entry name" value="pPIWI_RE_X"/>
    <property type="match status" value="1"/>
</dbReference>
<evidence type="ECO:0000259" key="1">
    <source>
        <dbReference type="Pfam" id="PF13032"/>
    </source>
</evidence>
<dbReference type="InterPro" id="IPR024996">
    <property type="entry name" value="RNaseH_pPIWI_RE"/>
</dbReference>
<comment type="caution">
    <text evidence="4">The sequence shown here is derived from an EMBL/GenBank/DDBJ whole genome shotgun (WGS) entry which is preliminary data.</text>
</comment>
<dbReference type="RefSeq" id="WP_331789583.1">
    <property type="nucleotide sequence ID" value="NZ_JAVFKM010000028.1"/>
</dbReference>
<evidence type="ECO:0000259" key="3">
    <source>
        <dbReference type="Pfam" id="PF18157"/>
    </source>
</evidence>
<protein>
    <submittedName>
        <fullName evidence="4">DUF3962 domain-containing protein</fullName>
    </submittedName>
</protein>
<dbReference type="Pfam" id="PF13032">
    <property type="entry name" value="RNaseH_pPIWI_RE"/>
    <property type="match status" value="1"/>
</dbReference>
<feature type="domain" description="pPIWI-RE RNaseH" evidence="1">
    <location>
        <begin position="603"/>
        <end position="897"/>
    </location>
</feature>
<feature type="domain" description="pPIWI-RE module N-terminal" evidence="2">
    <location>
        <begin position="9"/>
        <end position="416"/>
    </location>
</feature>
<evidence type="ECO:0000313" key="4">
    <source>
        <dbReference type="EMBL" id="MEF3118541.1"/>
    </source>
</evidence>
<gene>
    <name evidence="4" type="ORF">RB636_35875</name>
</gene>
<reference evidence="4 5" key="1">
    <citation type="submission" date="2023-08" db="EMBL/GenBank/DDBJ databases">
        <authorList>
            <person name="Sharma P."/>
            <person name="Verma V."/>
            <person name="Mohan M.K."/>
            <person name="Dubey A.K."/>
        </authorList>
    </citation>
    <scope>NUCLEOTIDE SEQUENCE [LARGE SCALE GENOMIC DNA]</scope>
    <source>
        <strain evidence="4 5">ADP4</strain>
    </source>
</reference>
<dbReference type="InterPro" id="IPR040496">
    <property type="entry name" value="MID_pPIWI_RE"/>
</dbReference>
<dbReference type="Proteomes" id="UP001348265">
    <property type="component" value="Unassembled WGS sequence"/>
</dbReference>